<dbReference type="Gene3D" id="2.60.200.20">
    <property type="match status" value="1"/>
</dbReference>
<dbReference type="PROSITE" id="PS50006">
    <property type="entry name" value="FHA_DOMAIN"/>
    <property type="match status" value="1"/>
</dbReference>
<accession>A0A7D3ZU90</accession>
<evidence type="ECO:0000259" key="2">
    <source>
        <dbReference type="PROSITE" id="PS50006"/>
    </source>
</evidence>
<dbReference type="AlphaFoldDB" id="A0A7D3ZU90"/>
<dbReference type="CDD" id="cd00060">
    <property type="entry name" value="FHA"/>
    <property type="match status" value="1"/>
</dbReference>
<protein>
    <recommendedName>
        <fullName evidence="2">FHA domain-containing protein</fullName>
    </recommendedName>
</protein>
<proteinExistence type="predicted"/>
<dbReference type="InterPro" id="IPR008984">
    <property type="entry name" value="SMAD_FHA_dom_sf"/>
</dbReference>
<keyword evidence="1" id="KW-0597">Phosphoprotein</keyword>
<sequence>MASDPNEADALLDLSNIVRDDRLGGRGPADLIRVERVGEALTSLYGAERALMLAVADDSLLTRKDLFLLPQQRRTLRGWAESGLILTAGKADVPLLRIAEATGLPIITRDRFSGHRREFTWLNGSDDAILEPRTDRYGEVSLHHVTLHTKDEWQISVSEENDLLVQQGLTERAEALDRFWSCPEPRCPRHDPAKGPFVLLPRVRGGRLVCDQHGLDMVDLGPRPRIAQLKIMRDGREVRRFPVAEGTPVTAGRSPGPADLTPFLDDTTRRGVSRTHLRFDLDGPQLTVTDLSRNGTTLIRRDGTMHDLCGGTRPFSVGDRARIHPTLEIIRSGRRYPAELAIERVSAPPDEPPPPTVSF</sequence>
<feature type="domain" description="FHA" evidence="2">
    <location>
        <begin position="249"/>
        <end position="298"/>
    </location>
</feature>
<dbReference type="EMBL" id="CP053892">
    <property type="protein sequence ID" value="QKG18624.1"/>
    <property type="molecule type" value="Genomic_DNA"/>
</dbReference>
<evidence type="ECO:0000256" key="1">
    <source>
        <dbReference type="ARBA" id="ARBA00022553"/>
    </source>
</evidence>
<keyword evidence="4" id="KW-1185">Reference proteome</keyword>
<organism evidence="3 4">
    <name type="scientific">Actinomadura verrucosospora</name>
    <dbReference type="NCBI Taxonomy" id="46165"/>
    <lineage>
        <taxon>Bacteria</taxon>
        <taxon>Bacillati</taxon>
        <taxon>Actinomycetota</taxon>
        <taxon>Actinomycetes</taxon>
        <taxon>Streptosporangiales</taxon>
        <taxon>Thermomonosporaceae</taxon>
        <taxon>Actinomadura</taxon>
    </lineage>
</organism>
<evidence type="ECO:0000313" key="3">
    <source>
        <dbReference type="EMBL" id="QKG18624.1"/>
    </source>
</evidence>
<dbReference type="Proteomes" id="UP000501240">
    <property type="component" value="Chromosome"/>
</dbReference>
<evidence type="ECO:0000313" key="4">
    <source>
        <dbReference type="Proteomes" id="UP000501240"/>
    </source>
</evidence>
<dbReference type="SUPFAM" id="SSF49879">
    <property type="entry name" value="SMAD/FHA domain"/>
    <property type="match status" value="1"/>
</dbReference>
<dbReference type="InterPro" id="IPR000253">
    <property type="entry name" value="FHA_dom"/>
</dbReference>
<name>A0A7D3ZU90_ACTVE</name>
<gene>
    <name evidence="3" type="ORF">ACTIVE_0258</name>
</gene>
<reference evidence="3 4" key="1">
    <citation type="submission" date="2020-05" db="EMBL/GenBank/DDBJ databases">
        <title>Actinomadura verrucosospora NRRL-B18236 (PFL_A860) Genome sequencing and assembly.</title>
        <authorList>
            <person name="Samborskyy M."/>
        </authorList>
    </citation>
    <scope>NUCLEOTIDE SEQUENCE [LARGE SCALE GENOMIC DNA]</scope>
    <source>
        <strain evidence="3 4">NRRL:B18236</strain>
    </source>
</reference>